<dbReference type="OrthoDB" id="10071059at2759"/>
<dbReference type="Proteomes" id="UP000007801">
    <property type="component" value="Unassembled WGS sequence"/>
</dbReference>
<reference evidence="2 3" key="1">
    <citation type="journal article" date="2007" name="Nature">
        <title>Evolution of genes and genomes on the Drosophila phylogeny.</title>
        <authorList>
            <consortium name="Drosophila 12 Genomes Consortium"/>
            <person name="Clark A.G."/>
            <person name="Eisen M.B."/>
            <person name="Smith D.R."/>
            <person name="Bergman C.M."/>
            <person name="Oliver B."/>
            <person name="Markow T.A."/>
            <person name="Kaufman T.C."/>
            <person name="Kellis M."/>
            <person name="Gelbart W."/>
            <person name="Iyer V.N."/>
            <person name="Pollard D.A."/>
            <person name="Sackton T.B."/>
            <person name="Larracuente A.M."/>
            <person name="Singh N.D."/>
            <person name="Abad J.P."/>
            <person name="Abt D.N."/>
            <person name="Adryan B."/>
            <person name="Aguade M."/>
            <person name="Akashi H."/>
            <person name="Anderson W.W."/>
            <person name="Aquadro C.F."/>
            <person name="Ardell D.H."/>
            <person name="Arguello R."/>
            <person name="Artieri C.G."/>
            <person name="Barbash D.A."/>
            <person name="Barker D."/>
            <person name="Barsanti P."/>
            <person name="Batterham P."/>
            <person name="Batzoglou S."/>
            <person name="Begun D."/>
            <person name="Bhutkar A."/>
            <person name="Blanco E."/>
            <person name="Bosak S.A."/>
            <person name="Bradley R.K."/>
            <person name="Brand A.D."/>
            <person name="Brent M.R."/>
            <person name="Brooks A.N."/>
            <person name="Brown R.H."/>
            <person name="Butlin R.K."/>
            <person name="Caggese C."/>
            <person name="Calvi B.R."/>
            <person name="Bernardo de Carvalho A."/>
            <person name="Caspi A."/>
            <person name="Castrezana S."/>
            <person name="Celniker S.E."/>
            <person name="Chang J.L."/>
            <person name="Chapple C."/>
            <person name="Chatterji S."/>
            <person name="Chinwalla A."/>
            <person name="Civetta A."/>
            <person name="Clifton S.W."/>
            <person name="Comeron J.M."/>
            <person name="Costello J.C."/>
            <person name="Coyne J.A."/>
            <person name="Daub J."/>
            <person name="David R.G."/>
            <person name="Delcher A.L."/>
            <person name="Delehaunty K."/>
            <person name="Do C.B."/>
            <person name="Ebling H."/>
            <person name="Edwards K."/>
            <person name="Eickbush T."/>
            <person name="Evans J.D."/>
            <person name="Filipski A."/>
            <person name="Findeiss S."/>
            <person name="Freyhult E."/>
            <person name="Fulton L."/>
            <person name="Fulton R."/>
            <person name="Garcia A.C."/>
            <person name="Gardiner A."/>
            <person name="Garfield D.A."/>
            <person name="Garvin B.E."/>
            <person name="Gibson G."/>
            <person name="Gilbert D."/>
            <person name="Gnerre S."/>
            <person name="Godfrey J."/>
            <person name="Good R."/>
            <person name="Gotea V."/>
            <person name="Gravely B."/>
            <person name="Greenberg A.J."/>
            <person name="Griffiths-Jones S."/>
            <person name="Gross S."/>
            <person name="Guigo R."/>
            <person name="Gustafson E.A."/>
            <person name="Haerty W."/>
            <person name="Hahn M.W."/>
            <person name="Halligan D.L."/>
            <person name="Halpern A.L."/>
            <person name="Halter G.M."/>
            <person name="Han M.V."/>
            <person name="Heger A."/>
            <person name="Hillier L."/>
            <person name="Hinrichs A.S."/>
            <person name="Holmes I."/>
            <person name="Hoskins R.A."/>
            <person name="Hubisz M.J."/>
            <person name="Hultmark D."/>
            <person name="Huntley M.A."/>
            <person name="Jaffe D.B."/>
            <person name="Jagadeeshan S."/>
            <person name="Jeck W.R."/>
            <person name="Johnson J."/>
            <person name="Jones C.D."/>
            <person name="Jordan W.C."/>
            <person name="Karpen G.H."/>
            <person name="Kataoka E."/>
            <person name="Keightley P.D."/>
            <person name="Kheradpour P."/>
            <person name="Kirkness E.F."/>
            <person name="Koerich L.B."/>
            <person name="Kristiansen K."/>
            <person name="Kudrna D."/>
            <person name="Kulathinal R.J."/>
            <person name="Kumar S."/>
            <person name="Kwok R."/>
            <person name="Lander E."/>
            <person name="Langley C.H."/>
            <person name="Lapoint R."/>
            <person name="Lazzaro B.P."/>
            <person name="Lee S.J."/>
            <person name="Levesque L."/>
            <person name="Li R."/>
            <person name="Lin C.F."/>
            <person name="Lin M.F."/>
            <person name="Lindblad-Toh K."/>
            <person name="Llopart A."/>
            <person name="Long M."/>
            <person name="Low L."/>
            <person name="Lozovsky E."/>
            <person name="Lu J."/>
            <person name="Luo M."/>
            <person name="Machado C.A."/>
            <person name="Makalowski W."/>
            <person name="Marzo M."/>
            <person name="Matsuda M."/>
            <person name="Matzkin L."/>
            <person name="McAllister B."/>
            <person name="McBride C.S."/>
            <person name="McKernan B."/>
            <person name="McKernan K."/>
            <person name="Mendez-Lago M."/>
            <person name="Minx P."/>
            <person name="Mollenhauer M.U."/>
            <person name="Montooth K."/>
            <person name="Mount S.M."/>
            <person name="Mu X."/>
            <person name="Myers E."/>
            <person name="Negre B."/>
            <person name="Newfeld S."/>
            <person name="Nielsen R."/>
            <person name="Noor M.A."/>
            <person name="O'Grady P."/>
            <person name="Pachter L."/>
            <person name="Papaceit M."/>
            <person name="Parisi M.J."/>
            <person name="Parisi M."/>
            <person name="Parts L."/>
            <person name="Pedersen J.S."/>
            <person name="Pesole G."/>
            <person name="Phillippy A.M."/>
            <person name="Ponting C.P."/>
            <person name="Pop M."/>
            <person name="Porcelli D."/>
            <person name="Powell J.R."/>
            <person name="Prohaska S."/>
            <person name="Pruitt K."/>
            <person name="Puig M."/>
            <person name="Quesneville H."/>
            <person name="Ram K.R."/>
            <person name="Rand D."/>
            <person name="Rasmussen M.D."/>
            <person name="Reed L.K."/>
            <person name="Reenan R."/>
            <person name="Reily A."/>
            <person name="Remington K.A."/>
            <person name="Rieger T.T."/>
            <person name="Ritchie M.G."/>
            <person name="Robin C."/>
            <person name="Rogers Y.H."/>
            <person name="Rohde C."/>
            <person name="Rozas J."/>
            <person name="Rubenfield M.J."/>
            <person name="Ruiz A."/>
            <person name="Russo S."/>
            <person name="Salzberg S.L."/>
            <person name="Sanchez-Gracia A."/>
            <person name="Saranga D.J."/>
            <person name="Sato H."/>
            <person name="Schaeffer S.W."/>
            <person name="Schatz M.C."/>
            <person name="Schlenke T."/>
            <person name="Schwartz R."/>
            <person name="Segarra C."/>
            <person name="Singh R.S."/>
            <person name="Sirot L."/>
            <person name="Sirota M."/>
            <person name="Sisneros N.B."/>
            <person name="Smith C.D."/>
            <person name="Smith T.F."/>
            <person name="Spieth J."/>
            <person name="Stage D.E."/>
            <person name="Stark A."/>
            <person name="Stephan W."/>
            <person name="Strausberg R.L."/>
            <person name="Strempel S."/>
            <person name="Sturgill D."/>
            <person name="Sutton G."/>
            <person name="Sutton G.G."/>
            <person name="Tao W."/>
            <person name="Teichmann S."/>
            <person name="Tobari Y.N."/>
            <person name="Tomimura Y."/>
            <person name="Tsolas J.M."/>
            <person name="Valente V.L."/>
            <person name="Venter E."/>
            <person name="Venter J.C."/>
            <person name="Vicario S."/>
            <person name="Vieira F.G."/>
            <person name="Vilella A.J."/>
            <person name="Villasante A."/>
            <person name="Walenz B."/>
            <person name="Wang J."/>
            <person name="Wasserman M."/>
            <person name="Watts T."/>
            <person name="Wilson D."/>
            <person name="Wilson R.K."/>
            <person name="Wing R.A."/>
            <person name="Wolfner M.F."/>
            <person name="Wong A."/>
            <person name="Wong G.K."/>
            <person name="Wu C.I."/>
            <person name="Wu G."/>
            <person name="Yamamoto D."/>
            <person name="Yang H.P."/>
            <person name="Yang S.P."/>
            <person name="Yorke J.A."/>
            <person name="Yoshida K."/>
            <person name="Zdobnov E."/>
            <person name="Zhang P."/>
            <person name="Zhang Y."/>
            <person name="Zimin A.V."/>
            <person name="Baldwin J."/>
            <person name="Abdouelleil A."/>
            <person name="Abdulkadir J."/>
            <person name="Abebe A."/>
            <person name="Abera B."/>
            <person name="Abreu J."/>
            <person name="Acer S.C."/>
            <person name="Aftuck L."/>
            <person name="Alexander A."/>
            <person name="An P."/>
            <person name="Anderson E."/>
            <person name="Anderson S."/>
            <person name="Arachi H."/>
            <person name="Azer M."/>
            <person name="Bachantsang P."/>
            <person name="Barry A."/>
            <person name="Bayul T."/>
            <person name="Berlin A."/>
            <person name="Bessette D."/>
            <person name="Bloom T."/>
            <person name="Blye J."/>
            <person name="Boguslavskiy L."/>
            <person name="Bonnet C."/>
            <person name="Boukhgalter B."/>
            <person name="Bourzgui I."/>
            <person name="Brown A."/>
            <person name="Cahill P."/>
            <person name="Channer S."/>
            <person name="Cheshatsang Y."/>
            <person name="Chuda L."/>
            <person name="Citroen M."/>
            <person name="Collymore A."/>
            <person name="Cooke P."/>
            <person name="Costello M."/>
            <person name="D'Aco K."/>
            <person name="Daza R."/>
            <person name="De Haan G."/>
            <person name="DeGray S."/>
            <person name="DeMaso C."/>
            <person name="Dhargay N."/>
            <person name="Dooley K."/>
            <person name="Dooley E."/>
            <person name="Doricent M."/>
            <person name="Dorje P."/>
            <person name="Dorjee K."/>
            <person name="Dupes A."/>
            <person name="Elong R."/>
            <person name="Falk J."/>
            <person name="Farina A."/>
            <person name="Faro S."/>
            <person name="Ferguson D."/>
            <person name="Fisher S."/>
            <person name="Foley C.D."/>
            <person name="Franke A."/>
            <person name="Friedrich D."/>
            <person name="Gadbois L."/>
            <person name="Gearin G."/>
            <person name="Gearin C.R."/>
            <person name="Giannoukos G."/>
            <person name="Goode T."/>
            <person name="Graham J."/>
            <person name="Grandbois E."/>
            <person name="Grewal S."/>
            <person name="Gyaltsen K."/>
            <person name="Hafez N."/>
            <person name="Hagos B."/>
            <person name="Hall J."/>
            <person name="Henson C."/>
            <person name="Hollinger A."/>
            <person name="Honan T."/>
            <person name="Huard M.D."/>
            <person name="Hughes L."/>
            <person name="Hurhula B."/>
            <person name="Husby M.E."/>
            <person name="Kamat A."/>
            <person name="Kanga B."/>
            <person name="Kashin S."/>
            <person name="Khazanovich D."/>
            <person name="Kisner P."/>
            <person name="Lance K."/>
            <person name="Lara M."/>
            <person name="Lee W."/>
            <person name="Lennon N."/>
            <person name="Letendre F."/>
            <person name="LeVine R."/>
            <person name="Lipovsky A."/>
            <person name="Liu X."/>
            <person name="Liu J."/>
            <person name="Liu S."/>
            <person name="Lokyitsang T."/>
            <person name="Lokyitsang Y."/>
            <person name="Lubonja R."/>
            <person name="Lui A."/>
            <person name="MacDonald P."/>
            <person name="Magnisalis V."/>
            <person name="Maru K."/>
            <person name="Matthews C."/>
            <person name="McCusker W."/>
            <person name="McDonough S."/>
            <person name="Mehta T."/>
            <person name="Meldrim J."/>
            <person name="Meneus L."/>
            <person name="Mihai O."/>
            <person name="Mihalev A."/>
            <person name="Mihova T."/>
            <person name="Mittelman R."/>
            <person name="Mlenga V."/>
            <person name="Montmayeur A."/>
            <person name="Mulrain L."/>
            <person name="Navidi A."/>
            <person name="Naylor J."/>
            <person name="Negash T."/>
            <person name="Nguyen T."/>
            <person name="Nguyen N."/>
            <person name="Nicol R."/>
            <person name="Norbu C."/>
            <person name="Norbu N."/>
            <person name="Novod N."/>
            <person name="O'Neill B."/>
            <person name="Osman S."/>
            <person name="Markiewicz E."/>
            <person name="Oyono O.L."/>
            <person name="Patti C."/>
            <person name="Phunkhang P."/>
            <person name="Pierre F."/>
            <person name="Priest M."/>
            <person name="Raghuraman S."/>
            <person name="Rege F."/>
            <person name="Reyes R."/>
            <person name="Rise C."/>
            <person name="Rogov P."/>
            <person name="Ross K."/>
            <person name="Ryan E."/>
            <person name="Settipalli S."/>
            <person name="Shea T."/>
            <person name="Sherpa N."/>
            <person name="Shi L."/>
            <person name="Shih D."/>
            <person name="Sparrow T."/>
            <person name="Spaulding J."/>
            <person name="Stalker J."/>
            <person name="Stange-Thomann N."/>
            <person name="Stavropoulos S."/>
            <person name="Stone C."/>
            <person name="Strader C."/>
            <person name="Tesfaye S."/>
            <person name="Thomson T."/>
            <person name="Thoulutsang Y."/>
            <person name="Thoulutsang D."/>
            <person name="Topham K."/>
            <person name="Topping I."/>
            <person name="Tsamla T."/>
            <person name="Vassiliev H."/>
            <person name="Vo A."/>
            <person name="Wangchuk T."/>
            <person name="Wangdi T."/>
            <person name="Weiand M."/>
            <person name="Wilkinson J."/>
            <person name="Wilson A."/>
            <person name="Yadav S."/>
            <person name="Young G."/>
            <person name="Yu Q."/>
            <person name="Zembek L."/>
            <person name="Zhong D."/>
            <person name="Zimmer A."/>
            <person name="Zwirko Z."/>
            <person name="Jaffe D.B."/>
            <person name="Alvarez P."/>
            <person name="Brockman W."/>
            <person name="Butler J."/>
            <person name="Chin C."/>
            <person name="Gnerre S."/>
            <person name="Grabherr M."/>
            <person name="Kleber M."/>
            <person name="Mauceli E."/>
            <person name="MacCallum I."/>
        </authorList>
    </citation>
    <scope>NUCLEOTIDE SEQUENCE [LARGE SCALE GENOMIC DNA]</scope>
    <source>
        <strain evidence="3">Tucson 14024-0371.13</strain>
    </source>
</reference>
<proteinExistence type="predicted"/>
<keyword evidence="3" id="KW-1185">Reference proteome</keyword>
<dbReference type="KEGG" id="dan:6504961"/>
<accession>B3MWA0</accession>
<evidence type="ECO:0000313" key="3">
    <source>
        <dbReference type="Proteomes" id="UP000007801"/>
    </source>
</evidence>
<evidence type="ECO:0000256" key="1">
    <source>
        <dbReference type="SAM" id="MobiDB-lite"/>
    </source>
</evidence>
<evidence type="ECO:0000313" key="2">
    <source>
        <dbReference type="EMBL" id="EDV35245.1"/>
    </source>
</evidence>
<feature type="region of interest" description="Disordered" evidence="1">
    <location>
        <begin position="93"/>
        <end position="117"/>
    </location>
</feature>
<dbReference type="GO" id="GO:0048598">
    <property type="term" value="P:embryonic morphogenesis"/>
    <property type="evidence" value="ECO:0007669"/>
    <property type="project" value="InterPro"/>
</dbReference>
<feature type="region of interest" description="Disordered" evidence="1">
    <location>
        <begin position="43"/>
        <end position="70"/>
    </location>
</feature>
<dbReference type="AlphaFoldDB" id="B3MWA0"/>
<dbReference type="PhylomeDB" id="B3MWA0"/>
<dbReference type="eggNOG" id="ENOG502T83A">
    <property type="taxonomic scope" value="Eukaryota"/>
</dbReference>
<dbReference type="GO" id="GO:0072669">
    <property type="term" value="C:tRNA-splicing ligase complex"/>
    <property type="evidence" value="ECO:0007669"/>
    <property type="project" value="InterPro"/>
</dbReference>
<dbReference type="HOGENOM" id="CLU_167786_0_0_1"/>
<gene>
    <name evidence="2" type="primary">Dana\GF22297</name>
    <name evidence="2" type="synonym">dana_GLEANR_6273</name>
    <name evidence="2" type="ORF">GF22297</name>
</gene>
<organism evidence="2 3">
    <name type="scientific">Drosophila ananassae</name>
    <name type="common">Fruit fly</name>
    <dbReference type="NCBI Taxonomy" id="7217"/>
    <lineage>
        <taxon>Eukaryota</taxon>
        <taxon>Metazoa</taxon>
        <taxon>Ecdysozoa</taxon>
        <taxon>Arthropoda</taxon>
        <taxon>Hexapoda</taxon>
        <taxon>Insecta</taxon>
        <taxon>Pterygota</taxon>
        <taxon>Neoptera</taxon>
        <taxon>Endopterygota</taxon>
        <taxon>Diptera</taxon>
        <taxon>Brachycera</taxon>
        <taxon>Muscomorpha</taxon>
        <taxon>Ephydroidea</taxon>
        <taxon>Drosophilidae</taxon>
        <taxon>Drosophila</taxon>
        <taxon>Sophophora</taxon>
    </lineage>
</organism>
<dbReference type="InParanoid" id="B3MWA0"/>
<feature type="compositionally biased region" description="Polar residues" evidence="1">
    <location>
        <begin position="93"/>
        <end position="103"/>
    </location>
</feature>
<sequence length="117" mass="13858">MEEDLTRDDILELLKKREVYLPNEENVTLEELEEIYWRFAVPQPQRDPRDRRHHRGKVRSVNRNEFPGLGQMEQLTQRIQSVAMLGHKRSLVENTSDNDNQAKQIKIDLPVTPAELR</sequence>
<dbReference type="InterPro" id="IPR024887">
    <property type="entry name" value="Ashwin"/>
</dbReference>
<name>B3MWA0_DROAN</name>
<dbReference type="OMA" id="IPMEMEQ"/>
<dbReference type="Pfam" id="PF15323">
    <property type="entry name" value="Ashwin"/>
    <property type="match status" value="1"/>
</dbReference>
<protein>
    <submittedName>
        <fullName evidence="2">Uncharacterized protein</fullName>
    </submittedName>
</protein>
<dbReference type="EMBL" id="CH902625">
    <property type="protein sequence ID" value="EDV35245.1"/>
    <property type="molecule type" value="Genomic_DNA"/>
</dbReference>
<feature type="compositionally biased region" description="Basic residues" evidence="1">
    <location>
        <begin position="51"/>
        <end position="60"/>
    </location>
</feature>
<dbReference type="GeneID" id="6504961"/>